<feature type="transmembrane region" description="Helical" evidence="7">
    <location>
        <begin position="9"/>
        <end position="30"/>
    </location>
</feature>
<evidence type="ECO:0000256" key="3">
    <source>
        <dbReference type="ARBA" id="ARBA00022475"/>
    </source>
</evidence>
<evidence type="ECO:0000256" key="7">
    <source>
        <dbReference type="SAM" id="Phobius"/>
    </source>
</evidence>
<reference evidence="8 9" key="1">
    <citation type="submission" date="2019-03" db="EMBL/GenBank/DDBJ databases">
        <authorList>
            <person name="He R.-H."/>
        </authorList>
    </citation>
    <scope>NUCLEOTIDE SEQUENCE [LARGE SCALE GENOMIC DNA]</scope>
    <source>
        <strain evidence="9">SH 714</strain>
    </source>
</reference>
<evidence type="ECO:0000313" key="8">
    <source>
        <dbReference type="EMBL" id="TFB25061.1"/>
    </source>
</evidence>
<dbReference type="OrthoDB" id="9777774at2"/>
<dbReference type="Pfam" id="PF03773">
    <property type="entry name" value="ArsP_1"/>
    <property type="match status" value="1"/>
</dbReference>
<dbReference type="Proteomes" id="UP000297975">
    <property type="component" value="Unassembled WGS sequence"/>
</dbReference>
<comment type="caution">
    <text evidence="8">The sequence shown here is derived from an EMBL/GenBank/DDBJ whole genome shotgun (WGS) entry which is preliminary data.</text>
</comment>
<feature type="transmembrane region" description="Helical" evidence="7">
    <location>
        <begin position="113"/>
        <end position="136"/>
    </location>
</feature>
<feature type="transmembrane region" description="Helical" evidence="7">
    <location>
        <begin position="171"/>
        <end position="191"/>
    </location>
</feature>
<dbReference type="InterPro" id="IPR005524">
    <property type="entry name" value="DUF318"/>
</dbReference>
<feature type="transmembrane region" description="Helical" evidence="7">
    <location>
        <begin position="203"/>
        <end position="220"/>
    </location>
</feature>
<evidence type="ECO:0000256" key="4">
    <source>
        <dbReference type="ARBA" id="ARBA00022692"/>
    </source>
</evidence>
<dbReference type="RefSeq" id="WP_134338521.1">
    <property type="nucleotide sequence ID" value="NZ_SOPW01000001.1"/>
</dbReference>
<dbReference type="PANTHER" id="PTHR42775:SF2">
    <property type="entry name" value="PERMEASE"/>
    <property type="match status" value="1"/>
</dbReference>
<feature type="transmembrane region" description="Helical" evidence="7">
    <location>
        <begin position="50"/>
        <end position="73"/>
    </location>
</feature>
<accession>A0A4Y8IZH6</accession>
<feature type="transmembrane region" description="Helical" evidence="7">
    <location>
        <begin position="85"/>
        <end position="107"/>
    </location>
</feature>
<evidence type="ECO:0000256" key="2">
    <source>
        <dbReference type="ARBA" id="ARBA00006386"/>
    </source>
</evidence>
<gene>
    <name evidence="8" type="ORF">E3U55_01320</name>
</gene>
<feature type="transmembrane region" description="Helical" evidence="7">
    <location>
        <begin position="227"/>
        <end position="246"/>
    </location>
</feature>
<sequence length="288" mass="31935">MLPEILKSFLLIAAELTILFFSITFIISLLQGFIPYERIEKYLFQSNKLIGSFVAVFLAFITPFCSCSTIPVVATMLQRKMKFSFVMIFLFASPVLDPTILTLMGVLLGWKVVILYTMITSILSIIIGFTLEALGFESSVKNIIVKNQTEPQRKFNVKAAWQETISLMKTVYPFLIIGALIGAIIHGAVPTEWIAKMFGGNEWWLIPIAAVIGIPLYIRLSTMIPIANIMLIKGMALGPVMAIMISSTGASLPEVTLLHSIFHKRLVIAFVISVLSMATLSGTLFYLI</sequence>
<comment type="similarity">
    <text evidence="2">Belongs to the UPF0718 family.</text>
</comment>
<keyword evidence="5 7" id="KW-1133">Transmembrane helix</keyword>
<keyword evidence="9" id="KW-1185">Reference proteome</keyword>
<dbReference type="EMBL" id="SOPW01000001">
    <property type="protein sequence ID" value="TFB25061.1"/>
    <property type="molecule type" value="Genomic_DNA"/>
</dbReference>
<keyword evidence="4 7" id="KW-0812">Transmembrane</keyword>
<name>A0A4Y8IZH6_9BACI</name>
<organism evidence="8 9">
    <name type="scientific">Filobacillus milosensis</name>
    <dbReference type="NCBI Taxonomy" id="94137"/>
    <lineage>
        <taxon>Bacteria</taxon>
        <taxon>Bacillati</taxon>
        <taxon>Bacillota</taxon>
        <taxon>Bacilli</taxon>
        <taxon>Bacillales</taxon>
        <taxon>Bacillaceae</taxon>
        <taxon>Filobacillus</taxon>
    </lineage>
</organism>
<evidence type="ECO:0000256" key="6">
    <source>
        <dbReference type="ARBA" id="ARBA00023136"/>
    </source>
</evidence>
<comment type="subcellular location">
    <subcellularLocation>
        <location evidence="1">Cell membrane</location>
        <topology evidence="1">Multi-pass membrane protein</topology>
    </subcellularLocation>
</comment>
<evidence type="ECO:0000256" key="1">
    <source>
        <dbReference type="ARBA" id="ARBA00004651"/>
    </source>
</evidence>
<dbReference type="AlphaFoldDB" id="A0A4Y8IZH6"/>
<evidence type="ECO:0000313" key="9">
    <source>
        <dbReference type="Proteomes" id="UP000297975"/>
    </source>
</evidence>
<dbReference type="PANTHER" id="PTHR42775">
    <property type="entry name" value="PERMEASE RV2963-RELATED"/>
    <property type="match status" value="1"/>
</dbReference>
<feature type="transmembrane region" description="Helical" evidence="7">
    <location>
        <begin position="266"/>
        <end position="287"/>
    </location>
</feature>
<proteinExistence type="inferred from homology"/>
<dbReference type="InterPro" id="IPR053166">
    <property type="entry name" value="UPF0718_permease"/>
</dbReference>
<keyword evidence="3" id="KW-1003">Cell membrane</keyword>
<keyword evidence="6 7" id="KW-0472">Membrane</keyword>
<dbReference type="GO" id="GO:0005886">
    <property type="term" value="C:plasma membrane"/>
    <property type="evidence" value="ECO:0007669"/>
    <property type="project" value="UniProtKB-SubCell"/>
</dbReference>
<evidence type="ECO:0000256" key="5">
    <source>
        <dbReference type="ARBA" id="ARBA00022989"/>
    </source>
</evidence>
<protein>
    <submittedName>
        <fullName evidence="8">Permease</fullName>
    </submittedName>
</protein>